<evidence type="ECO:0000313" key="13">
    <source>
        <dbReference type="EMBL" id="EGC31437.1"/>
    </source>
</evidence>
<proteinExistence type="inferred from homology"/>
<keyword evidence="10" id="KW-0275">Fatty acid biosynthesis</keyword>
<feature type="domain" description="Cytochrome b5 heme-binding" evidence="12">
    <location>
        <begin position="4"/>
        <end position="81"/>
    </location>
</feature>
<dbReference type="VEuPathDB" id="AmoebaDB:DICPUDRAFT_39933"/>
<dbReference type="InterPro" id="IPR001199">
    <property type="entry name" value="Cyt_B5-like_heme/steroid-bd"/>
</dbReference>
<dbReference type="PANTHER" id="PTHR19353">
    <property type="entry name" value="FATTY ACID DESATURASE 2"/>
    <property type="match status" value="1"/>
</dbReference>
<dbReference type="FunFam" id="3.10.120.10:FF:000007">
    <property type="entry name" value="Sulfite oxidase, mitochondrial"/>
    <property type="match status" value="1"/>
</dbReference>
<dbReference type="PROSITE" id="PS50255">
    <property type="entry name" value="CYTOCHROME_B5_2"/>
    <property type="match status" value="1"/>
</dbReference>
<dbReference type="GeneID" id="10505784"/>
<organism evidence="13 14">
    <name type="scientific">Dictyostelium purpureum</name>
    <name type="common">Slime mold</name>
    <dbReference type="NCBI Taxonomy" id="5786"/>
    <lineage>
        <taxon>Eukaryota</taxon>
        <taxon>Amoebozoa</taxon>
        <taxon>Evosea</taxon>
        <taxon>Eumycetozoa</taxon>
        <taxon>Dictyostelia</taxon>
        <taxon>Dictyosteliales</taxon>
        <taxon>Dictyosteliaceae</taxon>
        <taxon>Dictyostelium</taxon>
    </lineage>
</organism>
<feature type="transmembrane region" description="Helical" evidence="11">
    <location>
        <begin position="307"/>
        <end position="327"/>
    </location>
</feature>
<dbReference type="Gene3D" id="3.10.120.10">
    <property type="entry name" value="Cytochrome b5-like heme/steroid binding domain"/>
    <property type="match status" value="1"/>
</dbReference>
<gene>
    <name evidence="13" type="ORF">DICPUDRAFT_39933</name>
</gene>
<dbReference type="Pfam" id="PF00487">
    <property type="entry name" value="FA_desaturase"/>
    <property type="match status" value="1"/>
</dbReference>
<keyword evidence="11" id="KW-0472">Membrane</keyword>
<dbReference type="Pfam" id="PF00173">
    <property type="entry name" value="Cyt-b5"/>
    <property type="match status" value="1"/>
</dbReference>
<dbReference type="GO" id="GO:0016020">
    <property type="term" value="C:membrane"/>
    <property type="evidence" value="ECO:0000318"/>
    <property type="project" value="GO_Central"/>
</dbReference>
<dbReference type="KEGG" id="dpp:DICPUDRAFT_39933"/>
<dbReference type="SUPFAM" id="SSF55856">
    <property type="entry name" value="Cytochrome b5-like heme/steroid binding domain"/>
    <property type="match status" value="1"/>
</dbReference>
<dbReference type="PANTHER" id="PTHR19353:SF80">
    <property type="entry name" value="ACYL-LIPID (8-3)-DESATURASE B"/>
    <property type="match status" value="1"/>
</dbReference>
<evidence type="ECO:0000256" key="4">
    <source>
        <dbReference type="ARBA" id="ARBA00022617"/>
    </source>
</evidence>
<evidence type="ECO:0000256" key="1">
    <source>
        <dbReference type="ARBA" id="ARBA00001962"/>
    </source>
</evidence>
<dbReference type="eggNOG" id="KOG4232">
    <property type="taxonomic scope" value="Eukaryota"/>
</dbReference>
<reference evidence="14" key="1">
    <citation type="journal article" date="2011" name="Genome Biol.">
        <title>Comparative genomics of the social amoebae Dictyostelium discoideum and Dictyostelium purpureum.</title>
        <authorList>
            <consortium name="US DOE Joint Genome Institute (JGI-PGF)"/>
            <person name="Sucgang R."/>
            <person name="Kuo A."/>
            <person name="Tian X."/>
            <person name="Salerno W."/>
            <person name="Parikh A."/>
            <person name="Feasley C.L."/>
            <person name="Dalin E."/>
            <person name="Tu H."/>
            <person name="Huang E."/>
            <person name="Barry K."/>
            <person name="Lindquist E."/>
            <person name="Shapiro H."/>
            <person name="Bruce D."/>
            <person name="Schmutz J."/>
            <person name="Salamov A."/>
            <person name="Fey P."/>
            <person name="Gaudet P."/>
            <person name="Anjard C."/>
            <person name="Babu M.M."/>
            <person name="Basu S."/>
            <person name="Bushmanova Y."/>
            <person name="van der Wel H."/>
            <person name="Katoh-Kurasawa M."/>
            <person name="Dinh C."/>
            <person name="Coutinho P.M."/>
            <person name="Saito T."/>
            <person name="Elias M."/>
            <person name="Schaap P."/>
            <person name="Kay R.R."/>
            <person name="Henrissat B."/>
            <person name="Eichinger L."/>
            <person name="Rivero F."/>
            <person name="Putnam N.H."/>
            <person name="West C.M."/>
            <person name="Loomis W.F."/>
            <person name="Chisholm R.L."/>
            <person name="Shaulsky G."/>
            <person name="Strassmann J.E."/>
            <person name="Queller D.C."/>
            <person name="Kuspa A."/>
            <person name="Grigoriev I.V."/>
        </authorList>
    </citation>
    <scope>NUCLEOTIDE SEQUENCE [LARGE SCALE GENOMIC DNA]</scope>
    <source>
        <strain evidence="14">QSDP1</strain>
    </source>
</reference>
<evidence type="ECO:0000259" key="12">
    <source>
        <dbReference type="PROSITE" id="PS50255"/>
    </source>
</evidence>
<feature type="transmembrane region" description="Helical" evidence="11">
    <location>
        <begin position="282"/>
        <end position="301"/>
    </location>
</feature>
<evidence type="ECO:0000256" key="11">
    <source>
        <dbReference type="SAM" id="Phobius"/>
    </source>
</evidence>
<keyword evidence="7" id="KW-0813">Transport</keyword>
<evidence type="ECO:0000256" key="2">
    <source>
        <dbReference type="ARBA" id="ARBA00009295"/>
    </source>
</evidence>
<dbReference type="OMA" id="SFMAFYW"/>
<dbReference type="InParanoid" id="F0ZX99"/>
<dbReference type="STRING" id="5786.F0ZX99"/>
<dbReference type="InterPro" id="IPR036400">
    <property type="entry name" value="Cyt_B5-like_heme/steroid_sf"/>
</dbReference>
<feature type="transmembrane region" description="Helical" evidence="11">
    <location>
        <begin position="143"/>
        <end position="163"/>
    </location>
</feature>
<keyword evidence="3" id="KW-0444">Lipid biosynthesis</keyword>
<dbReference type="InterPro" id="IPR012171">
    <property type="entry name" value="Fatty_acid_desaturase"/>
</dbReference>
<dbReference type="PIRSF" id="PIRSF015921">
    <property type="entry name" value="FA_sphinglp_des"/>
    <property type="match status" value="1"/>
</dbReference>
<dbReference type="GO" id="GO:0016717">
    <property type="term" value="F:oxidoreductase activity, acting on paired donors, with oxidation of a pair of donors resulting in the reduction of molecular oxygen to two molecules of water"/>
    <property type="evidence" value="ECO:0000318"/>
    <property type="project" value="GO_Central"/>
</dbReference>
<dbReference type="InterPro" id="IPR005804">
    <property type="entry name" value="FA_desaturase_dom"/>
</dbReference>
<evidence type="ECO:0000256" key="8">
    <source>
        <dbReference type="ARBA" id="ARBA00023004"/>
    </source>
</evidence>
<keyword evidence="11" id="KW-1133">Transmembrane helix</keyword>
<keyword evidence="5" id="KW-0479">Metal-binding</keyword>
<dbReference type="GO" id="GO:0046872">
    <property type="term" value="F:metal ion binding"/>
    <property type="evidence" value="ECO:0007669"/>
    <property type="project" value="UniProtKB-KW"/>
</dbReference>
<dbReference type="GO" id="GO:0006629">
    <property type="term" value="P:lipid metabolic process"/>
    <property type="evidence" value="ECO:0000318"/>
    <property type="project" value="GO_Central"/>
</dbReference>
<keyword evidence="8" id="KW-0408">Iron</keyword>
<accession>F0ZX99</accession>
<evidence type="ECO:0000256" key="3">
    <source>
        <dbReference type="ARBA" id="ARBA00022516"/>
    </source>
</evidence>
<keyword evidence="14" id="KW-1185">Reference proteome</keyword>
<keyword evidence="7" id="KW-0249">Electron transport</keyword>
<keyword evidence="11" id="KW-0812">Transmembrane</keyword>
<name>F0ZX99_DICPU</name>
<feature type="transmembrane region" description="Helical" evidence="11">
    <location>
        <begin position="115"/>
        <end position="137"/>
    </location>
</feature>
<keyword evidence="9" id="KW-0443">Lipid metabolism</keyword>
<evidence type="ECO:0000256" key="6">
    <source>
        <dbReference type="ARBA" id="ARBA00022832"/>
    </source>
</evidence>
<keyword evidence="6" id="KW-0276">Fatty acid metabolism</keyword>
<evidence type="ECO:0000256" key="5">
    <source>
        <dbReference type="ARBA" id="ARBA00022723"/>
    </source>
</evidence>
<dbReference type="CDD" id="cd03506">
    <property type="entry name" value="Delta6-FADS-like"/>
    <property type="match status" value="1"/>
</dbReference>
<keyword evidence="4" id="KW-0349">Heme</keyword>
<comment type="similarity">
    <text evidence="2">Belongs to the fatty acid desaturase type 1 family.</text>
</comment>
<dbReference type="EMBL" id="GL871254">
    <property type="protein sequence ID" value="EGC31437.1"/>
    <property type="molecule type" value="Genomic_DNA"/>
</dbReference>
<evidence type="ECO:0000256" key="9">
    <source>
        <dbReference type="ARBA" id="ARBA00023098"/>
    </source>
</evidence>
<dbReference type="RefSeq" id="XP_003292036.1">
    <property type="nucleotide sequence ID" value="XM_003291988.1"/>
</dbReference>
<comment type="cofactor">
    <cofactor evidence="1">
        <name>Fe cation</name>
        <dbReference type="ChEBI" id="CHEBI:24875"/>
    </cofactor>
</comment>
<dbReference type="Proteomes" id="UP000001064">
    <property type="component" value="Unassembled WGS sequence"/>
</dbReference>
<evidence type="ECO:0000256" key="7">
    <source>
        <dbReference type="ARBA" id="ARBA00022982"/>
    </source>
</evidence>
<dbReference type="PRINTS" id="PR00363">
    <property type="entry name" value="CYTOCHROMEB5"/>
</dbReference>
<protein>
    <recommendedName>
        <fullName evidence="12">Cytochrome b5 heme-binding domain-containing protein</fullName>
    </recommendedName>
</protein>
<dbReference type="GO" id="GO:0006636">
    <property type="term" value="P:unsaturated fatty acid biosynthetic process"/>
    <property type="evidence" value="ECO:0007669"/>
    <property type="project" value="EnsemblProtists"/>
</dbReference>
<dbReference type="SMART" id="SM01117">
    <property type="entry name" value="Cyt-b5"/>
    <property type="match status" value="1"/>
</dbReference>
<dbReference type="AlphaFoldDB" id="F0ZX99"/>
<dbReference type="OrthoDB" id="260519at2759"/>
<evidence type="ECO:0000256" key="10">
    <source>
        <dbReference type="ARBA" id="ARBA00023160"/>
    </source>
</evidence>
<evidence type="ECO:0000313" key="14">
    <source>
        <dbReference type="Proteomes" id="UP000001064"/>
    </source>
</evidence>
<sequence length="454" mass="53040">MIEGKQFLWNEVAKHNKEDDIWIIVDGKVYDITKWLPIHPGGKEALLLAAGRDCTNLFESYHPMSDKPQSIIGKFEIGYISSYEHPKYVQKSKFYSDLKQRVREYFQKTNQDPQLSVGIMTRMTLVYTLVFCTYYLAHFVTQNFYLSCLFAICYAIANSLFSLHMMHDACHLSITHNPMVWKLMGASFDFLTGASFYAWCHQHVIGHHLYTNIRNADPDLGEGEIDFRIVTPYQPRSWYHKYQHIYAPILYGLYSFKYHLQDHETFTKGTNGSIRVSPPTTFDYSAFILGKLSYVFFRFYLPLQYHSFSNLIIYIIITESILGWYLALGFQVSHVAEDVKFYATPQKPEEAEQINEDWAILQVKTTQDYGHGSIACTFLSGSLNYQVVHHLFPSIDQEFYPQIAPIVKEVCKEYNVKYHIKETFYEALMSHINYLYKMGNDPDYVRKPINSKND</sequence>